<proteinExistence type="inferred from homology"/>
<dbReference type="Gene3D" id="3.90.730.10">
    <property type="entry name" value="Ribonuclease T2-like"/>
    <property type="match status" value="2"/>
</dbReference>
<feature type="compositionally biased region" description="Low complexity" evidence="3">
    <location>
        <begin position="210"/>
        <end position="223"/>
    </location>
</feature>
<organism evidence="5 6">
    <name type="scientific">Cotesia congregata</name>
    <name type="common">Parasitoid wasp</name>
    <name type="synonym">Apanteles congregatus</name>
    <dbReference type="NCBI Taxonomy" id="51543"/>
    <lineage>
        <taxon>Eukaryota</taxon>
        <taxon>Metazoa</taxon>
        <taxon>Ecdysozoa</taxon>
        <taxon>Arthropoda</taxon>
        <taxon>Hexapoda</taxon>
        <taxon>Insecta</taxon>
        <taxon>Pterygota</taxon>
        <taxon>Neoptera</taxon>
        <taxon>Endopterygota</taxon>
        <taxon>Hymenoptera</taxon>
        <taxon>Apocrita</taxon>
        <taxon>Ichneumonoidea</taxon>
        <taxon>Braconidae</taxon>
        <taxon>Microgastrinae</taxon>
        <taxon>Cotesia</taxon>
    </lineage>
</organism>
<feature type="compositionally biased region" description="Low complexity" evidence="3">
    <location>
        <begin position="341"/>
        <end position="352"/>
    </location>
</feature>
<feature type="compositionally biased region" description="Low complexity" evidence="3">
    <location>
        <begin position="896"/>
        <end position="909"/>
    </location>
</feature>
<feature type="compositionally biased region" description="Polar residues" evidence="3">
    <location>
        <begin position="226"/>
        <end position="248"/>
    </location>
</feature>
<feature type="compositionally biased region" description="Basic and acidic residues" evidence="3">
    <location>
        <begin position="92"/>
        <end position="109"/>
    </location>
</feature>
<feature type="compositionally biased region" description="Low complexity" evidence="3">
    <location>
        <begin position="285"/>
        <end position="300"/>
    </location>
</feature>
<feature type="region of interest" description="Disordered" evidence="3">
    <location>
        <begin position="1043"/>
        <end position="1070"/>
    </location>
</feature>
<dbReference type="Pfam" id="PF00445">
    <property type="entry name" value="Ribonuclease_T2"/>
    <property type="match status" value="2"/>
</dbReference>
<feature type="region of interest" description="Disordered" evidence="3">
    <location>
        <begin position="722"/>
        <end position="918"/>
    </location>
</feature>
<feature type="compositionally biased region" description="Basic and acidic residues" evidence="3">
    <location>
        <begin position="315"/>
        <end position="328"/>
    </location>
</feature>
<accession>A0A8J2EBR3</accession>
<dbReference type="SUPFAM" id="SSF55895">
    <property type="entry name" value="Ribonuclease Rh-like"/>
    <property type="match status" value="2"/>
</dbReference>
<reference evidence="5" key="1">
    <citation type="submission" date="2021-04" db="EMBL/GenBank/DDBJ databases">
        <authorList>
            <person name="Chebbi M.A.C M."/>
        </authorList>
    </citation>
    <scope>NUCLEOTIDE SEQUENCE</scope>
</reference>
<dbReference type="InterPro" id="IPR036430">
    <property type="entry name" value="RNase_T2-like_sf"/>
</dbReference>
<dbReference type="EMBL" id="CAJNRD030001116">
    <property type="protein sequence ID" value="CAG5074985.1"/>
    <property type="molecule type" value="Genomic_DNA"/>
</dbReference>
<dbReference type="GO" id="GO:0003723">
    <property type="term" value="F:RNA binding"/>
    <property type="evidence" value="ECO:0007669"/>
    <property type="project" value="InterPro"/>
</dbReference>
<feature type="compositionally biased region" description="Pro residues" evidence="3">
    <location>
        <begin position="801"/>
        <end position="812"/>
    </location>
</feature>
<dbReference type="InterPro" id="IPR018188">
    <property type="entry name" value="RNase_T2_His_AS_1"/>
</dbReference>
<evidence type="ECO:0000256" key="2">
    <source>
        <dbReference type="RuleBase" id="RU004328"/>
    </source>
</evidence>
<feature type="region of interest" description="Disordered" evidence="3">
    <location>
        <begin position="42"/>
        <end position="126"/>
    </location>
</feature>
<feature type="compositionally biased region" description="Low complexity" evidence="3">
    <location>
        <begin position="484"/>
        <end position="499"/>
    </location>
</feature>
<feature type="compositionally biased region" description="Polar residues" evidence="3">
    <location>
        <begin position="164"/>
        <end position="185"/>
    </location>
</feature>
<gene>
    <name evidence="5" type="ORF">HICCMSTLAB_LOCUS1196</name>
</gene>
<name>A0A8J2EBR3_COTCN</name>
<feature type="region of interest" description="Disordered" evidence="3">
    <location>
        <begin position="272"/>
        <end position="356"/>
    </location>
</feature>
<dbReference type="GO" id="GO:0016787">
    <property type="term" value="F:hydrolase activity"/>
    <property type="evidence" value="ECO:0007669"/>
    <property type="project" value="UniProtKB-KW"/>
</dbReference>
<dbReference type="GO" id="GO:0005576">
    <property type="term" value="C:extracellular region"/>
    <property type="evidence" value="ECO:0007669"/>
    <property type="project" value="TreeGrafter"/>
</dbReference>
<feature type="compositionally biased region" description="Polar residues" evidence="3">
    <location>
        <begin position="853"/>
        <end position="871"/>
    </location>
</feature>
<dbReference type="InterPro" id="IPR001568">
    <property type="entry name" value="RNase_T2-like"/>
</dbReference>
<feature type="compositionally biased region" description="Polar residues" evidence="3">
    <location>
        <begin position="1006"/>
        <end position="1024"/>
    </location>
</feature>
<sequence length="1316" mass="143924">MKLSKCLRLLAAIVIVILLPKSDAVKRKIQFKQIYSSALPVNSVPQPTISRPPSPTNPNPGSSGVTEARLVTPKESFRLPGTSGTHKSVEHRKHDDFPTSDGNHARKVDQYAGLSPPPQRESPLPPQIESILSKNSFARLPGARKSSDHVNQPKQPEEFPPLGGSSNRLNANRNPALPGSSSHAETFNKKSLESPEAQRKFSLHEYPALPGSSHSQNPSSRPSLESLANSQSKSSLNQIPALPGSSNHGEALTKKSLESPEAHRKFSFQDYPALSGSHHSKNPRSHPSLESLSSQSKSSLNQIPALPGSSNHSEALTKKSLESPEAHRKFSPQDFPALPVSSNSKNPSSHPSLESLANSQNKLSLDQFPLLRDRGSSFHIPKNSPDGLNPSANSLRKMSLDEFPALGASRGISKSNSLTLRNTQSSTNLQGFVREGSVDSTRSLRFPSDLNSPLNSPFYQNKNFFGSSSSSLTSTSGLGASYHSATSGSFSSLSTGRNSPGMGRGRKFSDASLVPHTPVAVSDMTCKDDTSPAEQCFNYFTFSLFWPPALGYEYQTKNKPVNDNINTLKWSIHALWPSSHSGIVPENCHKRTSVTFNQYRFEREKGLRASLENKWVTICPYKWTGSSAVSFWDREFSKHGACAARSLLIGSDVGYFKMANSLFDNVGITNVLLNIGFEVGTQMSYGDLLSKCLRLLAAIVIVILLPTSDAGRKKIQLKKVYSSPLPGNSVPQPTISRPPSPTNPNPGSSGVTEARLVTPKKSFRLPGTSGTHKSVEHRKHDDFPALDGNHARKVDQYTRLSPPPQRESPLPPQTKSILSKNPFARLPGARKSSDHVNQPKQPEEFPLLGGSSERLNANRNPALSGSSSYAETFNKKSLKSSEAQRKFSPHDFPALPVSSHSENPSSRPSLESLAHSQSKLSLDQFPALRSSGSNLRILKNPPAGTPNSERKISLEEYPALGAPRLLKSSLYPVERSSSLTLNSQSSAHQRAFVRGGSVDTTKDSRFPSQFNSPMNSPLQKNKNFGSSSSSLTTTSGLGASYHSTSSGSFSSLSAGRNSPGLGRGRKLSDSSLVPHIPSAVSDMTCKDDTSPAGQCFNYFTFSLFWPPALGYEYKTNNKPINDNVNIARWLIHGLWPSTYVGITPENCHKRTSVTFNQHRLEREKGLRASLESKWINICPYKQRGCSLISFWDYEFTTHGACAARSPLIGSDIGYFKMAVSLATSVNMDNVLSDIGLNPGKIMTYGDIVDKISEKIGTTVRIEIVVNKKNRVIEYYLKEIKVCYDLNFRRINCPGRKILFQEVRELNIRHLDHVPAI</sequence>
<dbReference type="Proteomes" id="UP000786811">
    <property type="component" value="Unassembled WGS sequence"/>
</dbReference>
<dbReference type="PANTHER" id="PTHR11240">
    <property type="entry name" value="RIBONUCLEASE T2"/>
    <property type="match status" value="1"/>
</dbReference>
<evidence type="ECO:0000256" key="1">
    <source>
        <dbReference type="ARBA" id="ARBA00007469"/>
    </source>
</evidence>
<dbReference type="PROSITE" id="PS00530">
    <property type="entry name" value="RNASE_T2_1"/>
    <property type="match status" value="1"/>
</dbReference>
<keyword evidence="6" id="KW-1185">Reference proteome</keyword>
<feature type="compositionally biased region" description="Pro residues" evidence="3">
    <location>
        <begin position="115"/>
        <end position="126"/>
    </location>
</feature>
<dbReference type="GO" id="GO:0006401">
    <property type="term" value="P:RNA catabolic process"/>
    <property type="evidence" value="ECO:0007669"/>
    <property type="project" value="TreeGrafter"/>
</dbReference>
<evidence type="ECO:0000313" key="6">
    <source>
        <dbReference type="Proteomes" id="UP000786811"/>
    </source>
</evidence>
<dbReference type="PANTHER" id="PTHR11240:SF22">
    <property type="entry name" value="RIBONUCLEASE T2"/>
    <property type="match status" value="1"/>
</dbReference>
<dbReference type="GO" id="GO:0033897">
    <property type="term" value="F:ribonuclease T2 activity"/>
    <property type="evidence" value="ECO:0007669"/>
    <property type="project" value="InterPro"/>
</dbReference>
<evidence type="ECO:0000256" key="3">
    <source>
        <dbReference type="SAM" id="MobiDB-lite"/>
    </source>
</evidence>
<feature type="chain" id="PRO_5035227439" evidence="4">
    <location>
        <begin position="25"/>
        <end position="1316"/>
    </location>
</feature>
<evidence type="ECO:0000256" key="4">
    <source>
        <dbReference type="SAM" id="SignalP"/>
    </source>
</evidence>
<feature type="compositionally biased region" description="Basic and acidic residues" evidence="3">
    <location>
        <begin position="778"/>
        <end position="796"/>
    </location>
</feature>
<feature type="region of interest" description="Disordered" evidence="3">
    <location>
        <begin position="978"/>
        <end position="1029"/>
    </location>
</feature>
<feature type="compositionally biased region" description="Basic and acidic residues" evidence="3">
    <location>
        <begin position="251"/>
        <end position="260"/>
    </location>
</feature>
<dbReference type="OrthoDB" id="7696536at2759"/>
<feature type="region of interest" description="Disordered" evidence="3">
    <location>
        <begin position="484"/>
        <end position="510"/>
    </location>
</feature>
<dbReference type="InterPro" id="IPR033130">
    <property type="entry name" value="RNase_T2_His_AS_2"/>
</dbReference>
<feature type="compositionally biased region" description="Basic and acidic residues" evidence="3">
    <location>
        <begin position="186"/>
        <end position="203"/>
    </location>
</feature>
<feature type="compositionally biased region" description="Low complexity" evidence="3">
    <location>
        <begin position="1043"/>
        <end position="1058"/>
    </location>
</feature>
<comment type="similarity">
    <text evidence="1 2">Belongs to the RNase T2 family.</text>
</comment>
<feature type="region of interest" description="Disordered" evidence="3">
    <location>
        <begin position="141"/>
        <end position="260"/>
    </location>
</feature>
<keyword evidence="4" id="KW-0732">Signal</keyword>
<comment type="caution">
    <text evidence="5">The sequence shown here is derived from an EMBL/GenBank/DDBJ whole genome shotgun (WGS) entry which is preliminary data.</text>
</comment>
<evidence type="ECO:0000313" key="5">
    <source>
        <dbReference type="EMBL" id="CAG5074985.1"/>
    </source>
</evidence>
<feature type="signal peptide" evidence="4">
    <location>
        <begin position="1"/>
        <end position="24"/>
    </location>
</feature>
<protein>
    <submittedName>
        <fullName evidence="5">Similar to Ribonuclease Oy (Crassostrea gigas)</fullName>
    </submittedName>
</protein>
<dbReference type="PROSITE" id="PS00531">
    <property type="entry name" value="RNASE_T2_2"/>
    <property type="match status" value="1"/>
</dbReference>